<dbReference type="InterPro" id="IPR000073">
    <property type="entry name" value="AB_hydrolase_1"/>
</dbReference>
<organism evidence="2 3">
    <name type="scientific">Malus domestica</name>
    <name type="common">Apple</name>
    <name type="synonym">Pyrus malus</name>
    <dbReference type="NCBI Taxonomy" id="3750"/>
    <lineage>
        <taxon>Eukaryota</taxon>
        <taxon>Viridiplantae</taxon>
        <taxon>Streptophyta</taxon>
        <taxon>Embryophyta</taxon>
        <taxon>Tracheophyta</taxon>
        <taxon>Spermatophyta</taxon>
        <taxon>Magnoliopsida</taxon>
        <taxon>eudicotyledons</taxon>
        <taxon>Gunneridae</taxon>
        <taxon>Pentapetalae</taxon>
        <taxon>rosids</taxon>
        <taxon>fabids</taxon>
        <taxon>Rosales</taxon>
        <taxon>Rosaceae</taxon>
        <taxon>Amygdaloideae</taxon>
        <taxon>Maleae</taxon>
        <taxon>Malus</taxon>
    </lineage>
</organism>
<name>A0A498IN91_MALDO</name>
<protein>
    <recommendedName>
        <fullName evidence="1">AB hydrolase-1 domain-containing protein</fullName>
    </recommendedName>
</protein>
<dbReference type="AlphaFoldDB" id="A0A498IN91"/>
<dbReference type="PANTHER" id="PTHR45763">
    <property type="entry name" value="HYDROLASE, ALPHA/BETA FOLD FAMILY PROTEIN, EXPRESSED-RELATED"/>
    <property type="match status" value="1"/>
</dbReference>
<evidence type="ECO:0000313" key="2">
    <source>
        <dbReference type="EMBL" id="RXH83432.1"/>
    </source>
</evidence>
<dbReference type="FunFam" id="3.40.50.1820:FF:000270">
    <property type="entry name" value="Alpha/beta-Hydrolases superfamily protein"/>
    <property type="match status" value="1"/>
</dbReference>
<sequence>MFYFQQNLILSGASLVVPFVNYWWPRFPADLSRESLGTLQLSDQWTFRVAHYTPWLFHWWMTQKWFPSLSILAGNNAIFCPKDLEMLQKLSETPSIGQEKITQQGEHESLFRDILAGYGKWEFDPLDLSNPFPDNEGSVHIWQGYEDRIIPYKLNRHIAEKLPWIRYHEVPDFGHFLMFDKNQCEALTCATWLLHQPVRIGLPISLTGDVSWHITAQKHLTASDAAASISPASEGAASISQMIGKNSKTSAVAEEAEEVAAASPRIKLADGRHLAYRESGVPKNKANYKIIMVHGFGSSKEMSFLAPQELIDELGIYFLLYDRAGYGESDPNPKRSVKSEALDIEQLADRLELGSKFYVIGVSMGSYSTWSCIKHIPHRLAGVALVVPVVNYQWPSLPKKLIKDDYRRRLIHWGLLFAEFAPGLLRWWVTQKWLPSTSVMERNPVFFSSKDMDVLKIIPGFPMLTQENLRQRVVFNTLHRDFKLAFTPWDFDPMDLSNPFPQNQRSVHIWQGYEDKVVPFQLQRFVSSKLPWIQYHEVPDGGHLIVHYAGLSEAILRALLLGEEHPHYKPSQVTLPNG</sequence>
<evidence type="ECO:0000313" key="3">
    <source>
        <dbReference type="Proteomes" id="UP000290289"/>
    </source>
</evidence>
<dbReference type="InterPro" id="IPR029058">
    <property type="entry name" value="AB_hydrolase_fold"/>
</dbReference>
<dbReference type="EMBL" id="RDQH01000337">
    <property type="protein sequence ID" value="RXH83432.1"/>
    <property type="molecule type" value="Genomic_DNA"/>
</dbReference>
<proteinExistence type="predicted"/>
<accession>A0A498IN91</accession>
<keyword evidence="3" id="KW-1185">Reference proteome</keyword>
<dbReference type="Gene3D" id="3.40.50.1820">
    <property type="entry name" value="alpha/beta hydrolase"/>
    <property type="match status" value="2"/>
</dbReference>
<comment type="caution">
    <text evidence="2">The sequence shown here is derived from an EMBL/GenBank/DDBJ whole genome shotgun (WGS) entry which is preliminary data.</text>
</comment>
<dbReference type="PANTHER" id="PTHR45763:SF28">
    <property type="entry name" value="ALPHA_BETA-HYDROLASES SUPERFAMILY PROTEIN"/>
    <property type="match status" value="1"/>
</dbReference>
<gene>
    <name evidence="2" type="ORF">DVH24_005685</name>
</gene>
<feature type="domain" description="AB hydrolase-1" evidence="1">
    <location>
        <begin position="290"/>
        <end position="546"/>
    </location>
</feature>
<reference evidence="2 3" key="1">
    <citation type="submission" date="2018-10" db="EMBL/GenBank/DDBJ databases">
        <title>A high-quality apple genome assembly.</title>
        <authorList>
            <person name="Hu J."/>
        </authorList>
    </citation>
    <scope>NUCLEOTIDE SEQUENCE [LARGE SCALE GENOMIC DNA]</scope>
    <source>
        <strain evidence="3">cv. HFTH1</strain>
        <tissue evidence="2">Young leaf</tissue>
    </source>
</reference>
<dbReference type="Proteomes" id="UP000290289">
    <property type="component" value="Chromosome 11"/>
</dbReference>
<dbReference type="Pfam" id="PF12697">
    <property type="entry name" value="Abhydrolase_6"/>
    <property type="match status" value="1"/>
</dbReference>
<dbReference type="SUPFAM" id="SSF53474">
    <property type="entry name" value="alpha/beta-Hydrolases"/>
    <property type="match status" value="2"/>
</dbReference>
<evidence type="ECO:0000259" key="1">
    <source>
        <dbReference type="Pfam" id="PF12697"/>
    </source>
</evidence>